<dbReference type="HAMAP" id="MF_00634">
    <property type="entry name" value="UPF0235"/>
    <property type="match status" value="1"/>
</dbReference>
<keyword evidence="4" id="KW-1185">Reference proteome</keyword>
<name>A0A2T5FYV2_9SPHN</name>
<reference evidence="3 4" key="1">
    <citation type="submission" date="2017-09" db="EMBL/GenBank/DDBJ databases">
        <title>Sphingomonas panjinensis sp.nov., isolated from oil-contaminated soil.</title>
        <authorList>
            <person name="Wang L."/>
            <person name="Chen L."/>
        </authorList>
    </citation>
    <scope>NUCLEOTIDE SEQUENCE [LARGE SCALE GENOMIC DNA]</scope>
    <source>
        <strain evidence="3 4">FW-11</strain>
    </source>
</reference>
<evidence type="ECO:0000256" key="1">
    <source>
        <dbReference type="ARBA" id="ARBA00010364"/>
    </source>
</evidence>
<evidence type="ECO:0000256" key="2">
    <source>
        <dbReference type="HAMAP-Rule" id="MF_00634"/>
    </source>
</evidence>
<accession>A0A2T5FYV2</accession>
<dbReference type="NCBIfam" id="TIGR00251">
    <property type="entry name" value="DUF167 family protein"/>
    <property type="match status" value="1"/>
</dbReference>
<dbReference type="Proteomes" id="UP000244162">
    <property type="component" value="Unassembled WGS sequence"/>
</dbReference>
<dbReference type="SUPFAM" id="SSF69786">
    <property type="entry name" value="YggU-like"/>
    <property type="match status" value="1"/>
</dbReference>
<dbReference type="InterPro" id="IPR003746">
    <property type="entry name" value="DUF167"/>
</dbReference>
<dbReference type="PANTHER" id="PTHR13420:SF7">
    <property type="entry name" value="UPF0235 PROTEIN C15ORF40"/>
    <property type="match status" value="1"/>
</dbReference>
<organism evidence="3 4">
    <name type="scientific">Sphingomonas oleivorans</name>
    <dbReference type="NCBI Taxonomy" id="1735121"/>
    <lineage>
        <taxon>Bacteria</taxon>
        <taxon>Pseudomonadati</taxon>
        <taxon>Pseudomonadota</taxon>
        <taxon>Alphaproteobacteria</taxon>
        <taxon>Sphingomonadales</taxon>
        <taxon>Sphingomonadaceae</taxon>
        <taxon>Sphingomonas</taxon>
    </lineage>
</organism>
<dbReference type="PANTHER" id="PTHR13420">
    <property type="entry name" value="UPF0235 PROTEIN C15ORF40"/>
    <property type="match status" value="1"/>
</dbReference>
<comment type="caution">
    <text evidence="3">The sequence shown here is derived from an EMBL/GenBank/DDBJ whole genome shotgun (WGS) entry which is preliminary data.</text>
</comment>
<dbReference type="AlphaFoldDB" id="A0A2T5FYV2"/>
<evidence type="ECO:0000313" key="3">
    <source>
        <dbReference type="EMBL" id="PTQ11705.1"/>
    </source>
</evidence>
<gene>
    <name evidence="3" type="ORF">CLG96_09425</name>
</gene>
<sequence length="107" mass="11017">MDGGQPFSRDEGGVRLALRLTPRAGRNGLDGVMAGADGRPALHVRLAAPPVDGAANKALIAFLAEALGMRKGDISILSGETARMKLVRLAGDGDRIAARLTAWIASG</sequence>
<dbReference type="InterPro" id="IPR036591">
    <property type="entry name" value="YggU-like_sf"/>
</dbReference>
<comment type="similarity">
    <text evidence="1 2">Belongs to the UPF0235 family.</text>
</comment>
<evidence type="ECO:0000313" key="4">
    <source>
        <dbReference type="Proteomes" id="UP000244162"/>
    </source>
</evidence>
<dbReference type="GO" id="GO:0005737">
    <property type="term" value="C:cytoplasm"/>
    <property type="evidence" value="ECO:0007669"/>
    <property type="project" value="TreeGrafter"/>
</dbReference>
<dbReference type="EMBL" id="NWBU01000007">
    <property type="protein sequence ID" value="PTQ11705.1"/>
    <property type="molecule type" value="Genomic_DNA"/>
</dbReference>
<proteinExistence type="inferred from homology"/>
<protein>
    <recommendedName>
        <fullName evidence="2">UPF0235 protein CLG96_09425</fullName>
    </recommendedName>
</protein>
<dbReference type="SMART" id="SM01152">
    <property type="entry name" value="DUF167"/>
    <property type="match status" value="1"/>
</dbReference>
<dbReference type="Pfam" id="PF02594">
    <property type="entry name" value="DUF167"/>
    <property type="match status" value="1"/>
</dbReference>
<dbReference type="Gene3D" id="3.30.1200.10">
    <property type="entry name" value="YggU-like"/>
    <property type="match status" value="1"/>
</dbReference>
<dbReference type="OrthoDB" id="9801972at2"/>